<dbReference type="Proteomes" id="UP000237839">
    <property type="component" value="Unassembled WGS sequence"/>
</dbReference>
<accession>A0A2S9GZF6</accession>
<name>A0A2S9GZF6_9BURK</name>
<protein>
    <recommendedName>
        <fullName evidence="3">Phage tail assembly chaperone</fullName>
    </recommendedName>
</protein>
<reference evidence="1 2" key="1">
    <citation type="submission" date="2018-02" db="EMBL/GenBank/DDBJ databases">
        <title>Solimicrobium silvestre gen. nov., sp. nov., isolated from alpine forest soil.</title>
        <authorList>
            <person name="Margesin R."/>
            <person name="Albuquerque L."/>
            <person name="Zhang D.-C."/>
            <person name="Froufe H.J.C."/>
            <person name="Severino R."/>
            <person name="Roxo I."/>
            <person name="Egas C."/>
            <person name="Da Costa M.S."/>
        </authorList>
    </citation>
    <scope>NUCLEOTIDE SEQUENCE [LARGE SCALE GENOMIC DNA]</scope>
    <source>
        <strain evidence="1 2">S20-91</strain>
    </source>
</reference>
<organism evidence="1 2">
    <name type="scientific">Solimicrobium silvestre</name>
    <dbReference type="NCBI Taxonomy" id="2099400"/>
    <lineage>
        <taxon>Bacteria</taxon>
        <taxon>Pseudomonadati</taxon>
        <taxon>Pseudomonadota</taxon>
        <taxon>Betaproteobacteria</taxon>
        <taxon>Burkholderiales</taxon>
        <taxon>Oxalobacteraceae</taxon>
        <taxon>Solimicrobium</taxon>
    </lineage>
</organism>
<comment type="caution">
    <text evidence="1">The sequence shown here is derived from an EMBL/GenBank/DDBJ whole genome shotgun (WGS) entry which is preliminary data.</text>
</comment>
<dbReference type="Pfam" id="PF08748">
    <property type="entry name" value="Phage_TAC_4"/>
    <property type="match status" value="1"/>
</dbReference>
<dbReference type="OrthoDB" id="8686982at2"/>
<evidence type="ECO:0000313" key="2">
    <source>
        <dbReference type="Proteomes" id="UP000237839"/>
    </source>
</evidence>
<keyword evidence="2" id="KW-1185">Reference proteome</keyword>
<dbReference type="InterPro" id="IPR014859">
    <property type="entry name" value="Phage_TAC_4"/>
</dbReference>
<dbReference type="EMBL" id="PUGF01000009">
    <property type="protein sequence ID" value="PRC93088.1"/>
    <property type="molecule type" value="Genomic_DNA"/>
</dbReference>
<sequence length="103" mass="11618">MAKLTLQPKPEFKGTVEIPSAGDGLVTIEVTFIHRTKTQLDEFIKTRTGVDDHVSFMDMVSGWDLKDKFNEDNVKLLLENYISAAQVTFQRYVALLVDGKAKN</sequence>
<gene>
    <name evidence="1" type="ORF">S2091_2174</name>
</gene>
<dbReference type="RefSeq" id="WP_105531827.1">
    <property type="nucleotide sequence ID" value="NZ_PUGF01000009.1"/>
</dbReference>
<evidence type="ECO:0000313" key="1">
    <source>
        <dbReference type="EMBL" id="PRC93088.1"/>
    </source>
</evidence>
<dbReference type="AlphaFoldDB" id="A0A2S9GZF6"/>
<proteinExistence type="predicted"/>
<evidence type="ECO:0008006" key="3">
    <source>
        <dbReference type="Google" id="ProtNLM"/>
    </source>
</evidence>